<dbReference type="PROSITE" id="PS50885">
    <property type="entry name" value="HAMP"/>
    <property type="match status" value="1"/>
</dbReference>
<dbReference type="SUPFAM" id="SSF55073">
    <property type="entry name" value="Nucleotide cyclase"/>
    <property type="match status" value="1"/>
</dbReference>
<evidence type="ECO:0000256" key="2">
    <source>
        <dbReference type="ARBA" id="ARBA00034247"/>
    </source>
</evidence>
<dbReference type="InterPro" id="IPR000160">
    <property type="entry name" value="GGDEF_dom"/>
</dbReference>
<dbReference type="Gene3D" id="3.30.450.20">
    <property type="entry name" value="PAS domain"/>
    <property type="match status" value="1"/>
</dbReference>
<reference evidence="6 7" key="2">
    <citation type="submission" date="2021-08" db="EMBL/GenBank/DDBJ databases">
        <title>Rheinheimera aquimaris sp. nov., isolated from seawater of the East Sea in Korea.</title>
        <authorList>
            <person name="Kim K.H."/>
            <person name="Wenting R."/>
            <person name="Kim K.R."/>
            <person name="Jeon C.O."/>
        </authorList>
    </citation>
    <scope>NUCLEOTIDE SEQUENCE [LARGE SCALE GENOMIC DNA]</scope>
    <source>
        <strain evidence="6 7">MA-13</strain>
    </source>
</reference>
<dbReference type="InterPro" id="IPR029787">
    <property type="entry name" value="Nucleotide_cyclase"/>
</dbReference>
<keyword evidence="7" id="KW-1185">Reference proteome</keyword>
<dbReference type="Pfam" id="PF00990">
    <property type="entry name" value="GGDEF"/>
    <property type="match status" value="1"/>
</dbReference>
<feature type="transmembrane region" description="Helical" evidence="3">
    <location>
        <begin position="12"/>
        <end position="29"/>
    </location>
</feature>
<evidence type="ECO:0000259" key="4">
    <source>
        <dbReference type="PROSITE" id="PS50885"/>
    </source>
</evidence>
<dbReference type="PANTHER" id="PTHR45138:SF9">
    <property type="entry name" value="DIGUANYLATE CYCLASE DGCM-RELATED"/>
    <property type="match status" value="1"/>
</dbReference>
<comment type="catalytic activity">
    <reaction evidence="2">
        <text>2 GTP = 3',3'-c-di-GMP + 2 diphosphate</text>
        <dbReference type="Rhea" id="RHEA:24898"/>
        <dbReference type="ChEBI" id="CHEBI:33019"/>
        <dbReference type="ChEBI" id="CHEBI:37565"/>
        <dbReference type="ChEBI" id="CHEBI:58805"/>
        <dbReference type="EC" id="2.7.7.65"/>
    </reaction>
</comment>
<gene>
    <name evidence="6" type="ORF">I4W93_002750</name>
</gene>
<organism evidence="6 7">
    <name type="scientific">Rheinheimera maricola</name>
    <dbReference type="NCBI Taxonomy" id="2793282"/>
    <lineage>
        <taxon>Bacteria</taxon>
        <taxon>Pseudomonadati</taxon>
        <taxon>Pseudomonadota</taxon>
        <taxon>Gammaproteobacteria</taxon>
        <taxon>Chromatiales</taxon>
        <taxon>Chromatiaceae</taxon>
        <taxon>Rheinheimera</taxon>
    </lineage>
</organism>
<dbReference type="NCBIfam" id="TIGR00254">
    <property type="entry name" value="GGDEF"/>
    <property type="match status" value="1"/>
</dbReference>
<dbReference type="InterPro" id="IPR003660">
    <property type="entry name" value="HAMP_dom"/>
</dbReference>
<dbReference type="PROSITE" id="PS50887">
    <property type="entry name" value="GGDEF"/>
    <property type="match status" value="1"/>
</dbReference>
<feature type="domain" description="GGDEF" evidence="5">
    <location>
        <begin position="425"/>
        <end position="555"/>
    </location>
</feature>
<comment type="caution">
    <text evidence="6">The sequence shown here is derived from an EMBL/GenBank/DDBJ whole genome shotgun (WGS) entry which is preliminary data.</text>
</comment>
<dbReference type="EMBL" id="JAERPS020000001">
    <property type="protein sequence ID" value="MBZ9610509.1"/>
    <property type="molecule type" value="Genomic_DNA"/>
</dbReference>
<dbReference type="PANTHER" id="PTHR45138">
    <property type="entry name" value="REGULATORY COMPONENTS OF SENSORY TRANSDUCTION SYSTEM"/>
    <property type="match status" value="1"/>
</dbReference>
<dbReference type="SMART" id="SM00267">
    <property type="entry name" value="GGDEF"/>
    <property type="match status" value="1"/>
</dbReference>
<evidence type="ECO:0000256" key="3">
    <source>
        <dbReference type="SAM" id="Phobius"/>
    </source>
</evidence>
<keyword evidence="6" id="KW-0548">Nucleotidyltransferase</keyword>
<proteinExistence type="predicted"/>
<keyword evidence="6" id="KW-0808">Transferase</keyword>
<dbReference type="Gene3D" id="3.30.70.270">
    <property type="match status" value="1"/>
</dbReference>
<evidence type="ECO:0000256" key="1">
    <source>
        <dbReference type="ARBA" id="ARBA00012528"/>
    </source>
</evidence>
<evidence type="ECO:0000313" key="6">
    <source>
        <dbReference type="EMBL" id="MBZ9610509.1"/>
    </source>
</evidence>
<evidence type="ECO:0000313" key="7">
    <source>
        <dbReference type="Proteomes" id="UP000663814"/>
    </source>
</evidence>
<dbReference type="EC" id="2.7.7.65" evidence="1"/>
<evidence type="ECO:0000259" key="5">
    <source>
        <dbReference type="PROSITE" id="PS50887"/>
    </source>
</evidence>
<dbReference type="Proteomes" id="UP000663814">
    <property type="component" value="Unassembled WGS sequence"/>
</dbReference>
<keyword evidence="3" id="KW-0812">Transmembrane</keyword>
<feature type="domain" description="HAMP" evidence="4">
    <location>
        <begin position="311"/>
        <end position="364"/>
    </location>
</feature>
<keyword evidence="3" id="KW-0472">Membrane</keyword>
<dbReference type="RefSeq" id="WP_205309958.1">
    <property type="nucleotide sequence ID" value="NZ_JAERPS020000001.1"/>
</dbReference>
<sequence>MHIDSFRARLVGYFGGLILLVSLVLTLFLDRQASNTLSKASGSALYGIANSAALMLERNLAERERETSLLSKSYLLKNAELDSVAVQQRLEDIKATYKYYAWIGVATPDGAVVAATDAMLVGQNVSQRQWFVAGLTGSYLGDVHKAVLLAKLLGEEQAGQPLRFIDFAAPVYAADNSLRAVVASHVNWDWVQDILASAITAEAASEDVEALVLGENGNWLHPFAYIGKLAVPESLPELGQVAIVDWPDEGRFLTTRLAVNASTSSELGWQLVVRQPISRALQPVDELNKQLFILCFFTLLLSIMLAYQLARRFSYPIERLADSAEQIALGGEHVDFAVNSSLHEFSRLSLSLGKMMEKLAVRRQELEQANTHLEQQVVIRTADLERANAALQDLSHKDALTGICNRRAADERLKTAHLALKRGAAVYAVMLLDIDHFKQVNDNFGHEAGDKVIQQVANLLQDSVRETDIVARYGGEEFIVVLAQTEPAKATLIAEKLRAAIAADRMTAVGQITASIGVAIANIRDTDAEAVVRRADAAMYQAKRTGRNRVQLCDSLLL</sequence>
<dbReference type="InterPro" id="IPR050469">
    <property type="entry name" value="Diguanylate_Cyclase"/>
</dbReference>
<reference evidence="6 7" key="1">
    <citation type="submission" date="2020-12" db="EMBL/GenBank/DDBJ databases">
        <authorList>
            <person name="Ruan W."/>
            <person name="Khan S.A."/>
            <person name="Jeon C.O."/>
        </authorList>
    </citation>
    <scope>NUCLEOTIDE SEQUENCE [LARGE SCALE GENOMIC DNA]</scope>
    <source>
        <strain evidence="6 7">MA-13</strain>
    </source>
</reference>
<accession>A0ABS7X4P1</accession>
<name>A0ABS7X4P1_9GAMM</name>
<dbReference type="InterPro" id="IPR043128">
    <property type="entry name" value="Rev_trsase/Diguanyl_cyclase"/>
</dbReference>
<dbReference type="CDD" id="cd01949">
    <property type="entry name" value="GGDEF"/>
    <property type="match status" value="1"/>
</dbReference>
<protein>
    <recommendedName>
        <fullName evidence="1">diguanylate cyclase</fullName>
        <ecNumber evidence="1">2.7.7.65</ecNumber>
    </recommendedName>
</protein>
<feature type="transmembrane region" description="Helical" evidence="3">
    <location>
        <begin position="291"/>
        <end position="310"/>
    </location>
</feature>
<dbReference type="GO" id="GO:0052621">
    <property type="term" value="F:diguanylate cyclase activity"/>
    <property type="evidence" value="ECO:0007669"/>
    <property type="project" value="UniProtKB-EC"/>
</dbReference>
<dbReference type="Gene3D" id="6.10.340.10">
    <property type="match status" value="1"/>
</dbReference>
<keyword evidence="3" id="KW-1133">Transmembrane helix</keyword>